<organism evidence="2 3">
    <name type="scientific">Mycobacterium shimoidei</name>
    <dbReference type="NCBI Taxonomy" id="29313"/>
    <lineage>
        <taxon>Bacteria</taxon>
        <taxon>Bacillati</taxon>
        <taxon>Actinomycetota</taxon>
        <taxon>Actinomycetes</taxon>
        <taxon>Mycobacteriales</taxon>
        <taxon>Mycobacteriaceae</taxon>
        <taxon>Mycobacterium</taxon>
    </lineage>
</organism>
<dbReference type="EMBL" id="UEGW01000001">
    <property type="protein sequence ID" value="SRX95931.1"/>
    <property type="molecule type" value="Genomic_DNA"/>
</dbReference>
<dbReference type="AlphaFoldDB" id="A0A1E3TJX9"/>
<name>A0A1E3TJX9_MYCSH</name>
<keyword evidence="3" id="KW-1185">Reference proteome</keyword>
<evidence type="ECO:0000256" key="1">
    <source>
        <dbReference type="SAM" id="MobiDB-lite"/>
    </source>
</evidence>
<feature type="region of interest" description="Disordered" evidence="1">
    <location>
        <begin position="38"/>
        <end position="78"/>
    </location>
</feature>
<evidence type="ECO:0000313" key="3">
    <source>
        <dbReference type="Proteomes" id="UP000252015"/>
    </source>
</evidence>
<protein>
    <submittedName>
        <fullName evidence="2">Uncharacterized protein</fullName>
    </submittedName>
</protein>
<reference evidence="2 3" key="1">
    <citation type="submission" date="2018-05" db="EMBL/GenBank/DDBJ databases">
        <authorList>
            <consortium name="IHU Genomes"/>
        </authorList>
    </citation>
    <scope>NUCLEOTIDE SEQUENCE [LARGE SCALE GENOMIC DNA]</scope>
    <source>
        <strain evidence="2 3">P7336</strain>
    </source>
</reference>
<gene>
    <name evidence="2" type="ORF">MSP7336_04204</name>
</gene>
<sequence length="92" mass="9606">MHIRRYAAKLAQRTAIAGAGALLIASAIDGADLMGQARADNPQCAATSTDPCPPVPDRSITVRDAGPQPADRPHGHLICQPAGKSGAFCYRR</sequence>
<accession>A0A1E3TJX9</accession>
<proteinExistence type="predicted"/>
<dbReference type="STRING" id="29313.BHQ16_05095"/>
<dbReference type="Proteomes" id="UP000252015">
    <property type="component" value="Unassembled WGS sequence"/>
</dbReference>
<evidence type="ECO:0000313" key="2">
    <source>
        <dbReference type="EMBL" id="SRX95931.1"/>
    </source>
</evidence>